<dbReference type="RefSeq" id="WP_092490536.1">
    <property type="nucleotide sequence ID" value="NZ_LN906597.1"/>
</dbReference>
<name>A0A0S4M4R1_9BURK</name>
<dbReference type="Proteomes" id="UP000198651">
    <property type="component" value="Chromosome I"/>
</dbReference>
<proteinExistence type="predicted"/>
<dbReference type="PATRIC" id="fig|1561003.3.peg.1048"/>
<dbReference type="EMBL" id="LN906597">
    <property type="protein sequence ID" value="CUT17842.1"/>
    <property type="molecule type" value="Genomic_DNA"/>
</dbReference>
<accession>A0A0S4M4R1</accession>
<reference evidence="3" key="1">
    <citation type="submission" date="2015-11" db="EMBL/GenBank/DDBJ databases">
        <authorList>
            <person name="Seth-Smith H.M.B."/>
        </authorList>
    </citation>
    <scope>NUCLEOTIDE SEQUENCE [LARGE SCALE GENOMIC DNA]</scope>
    <source>
        <strain evidence="3">2013Ark11</strain>
    </source>
</reference>
<evidence type="ECO:0000256" key="1">
    <source>
        <dbReference type="SAM" id="MobiDB-lite"/>
    </source>
</evidence>
<organism evidence="2 3">
    <name type="scientific">Candidatus Ichthyocystis hellenicum</name>
    <dbReference type="NCBI Taxonomy" id="1561003"/>
    <lineage>
        <taxon>Bacteria</taxon>
        <taxon>Pseudomonadati</taxon>
        <taxon>Pseudomonadota</taxon>
        <taxon>Betaproteobacteria</taxon>
        <taxon>Burkholderiales</taxon>
        <taxon>Candidatus Ichthyocystis</taxon>
    </lineage>
</organism>
<evidence type="ECO:0000313" key="2">
    <source>
        <dbReference type="EMBL" id="CUT17842.1"/>
    </source>
</evidence>
<keyword evidence="3" id="KW-1185">Reference proteome</keyword>
<evidence type="ECO:0000313" key="3">
    <source>
        <dbReference type="Proteomes" id="UP000198651"/>
    </source>
</evidence>
<sequence>MYPNLPNTSIDNVESVSSETESQTSSLIGDIALSELGELVLGELELGELELGELGLGELGLGELGLGELELEELELEELELGDVDISISEESFHNFILDNDNDEEKSELQSVINTETGNGKNICLPEQQPTSVSIQSCSLQSINNYLMEDIRSTEKYQTCAYIEDQKNTEQQRNDKEFCELASVPEHEHYTRKVLEENLIQPSSSNRETTFEGIEDKHVIPEGLKIVTNTYSYVDIYSTKLTTSLYEIAIREIEIDEEKHFSQSMLKEFNNEIKSSNTKQLCIAISNNYSSVRQYIERVFSPFIEKHLRTKEVVIFPGMSASDIKNKYTSNNFFFCELDKFCKQILEDVIKIDPEELIYMVKNSIEFISLNYLKEESQGITPDKKNRICVSLKKLIIDTINHLPDKIKLAIERFDSIDILMGAFVKIHGLYIDKSFVKNLVRTCKNSNSVMQEWSINADEPSLIEKELREILQKSVILSDTNIFLPNEHIVTSMLNHLLSDINNVSCAENHNKKRSKSSSMTMKRLHHNDEKDNEQICQNKLFKSDPLPINEQNNVTELTTSSHETGDYIKTRRLMQLSVSHNRRNLYCNEYNYTMYEYAIKKIVVDKNHSFRNDLLSALEIHHNVRISKKRANLLIGTYSTIKNYIMDKLHPYVDDIRDKDVIINAQMPISIIREKYVSNTVAFEKLEECCNKVILDIDNDPPETLLKLIKSRIGIGSGRTLDVDTDKMSDDSRNNIHDSLKKLIKTTVTELPNNIRKMINTEFTTADIHRGIFVRIHCTEVSRSFIRSVIRTCTDMTSTDTSELTETTIERYQKVDKELRKKLEELFRNSVILVREDITSPTNNDEINKMVGNLISDMKVTSSQFNQTRRLRTLHEDVTKGEYIPSIPNQPIPVNFIEYMDTDPSNILRPITSDIEAHILPKELNVVSKSYDKFDIFSANVIPSIYRYAIGKIYIGSEEFGRLKDKIYNLLKKNNIVMGIPKSEIKLDVTYSNIIQYIVDKINKCINTKKQMEHIDHIIITPGMTLWDIKNKCISDQILFVNELCNSCEEIKESINLTLDRDILNLVQKSFTFSAEYSLSINLEQNTDDDTRLNLSKFLRLLMRRNIGELPVIIKSILENFTQNDVLEGAFTLLHGVYFDKLLIRKVVKICSDNPINENNDPSIKAKIEEAVRESVMLHENEAFLPNYSTVTSMTESLLLDINPNIHSSKHKPLIEDTNVITSEVSENIQLSSCYENYGSEIYADHVMKEHASILEKRYRPLNSIDFGKSTLSIYEYAIEKINICNKNSFEIKVLREFDITSGYFPGSHIGLSKTYSNVIRYISNKLSPHIRYISSIEDVSIEKGMTISCVHNAYISNNNFFDRMQKLCNVIARNVGKIEHKFFLPIVQQSINFEGRLLYPKTTPRRREAFSELVAELVIHNIIKLPESIKSAVEKIEEKDMAEHIFSPLHGAYVTRSFMMNIEEMSVDFKIMSESKPLEKDDITVQKRLKSAIEESLVVAHEGKMILPNKNTKILMANYLASDINLLCTNRHPKSVTEKNTYGPTNSQSSADCTYQDFTECQIIRKSIYIHAIEKITIDDDDEFINYVSKKFRTEIPEHSNCNQSCVDLSSVYSKVKEYVIDKTYQCIDDIMRTSDTLVIPGLSISNIKCRCINNYVFFRKLHEYSKKIVDDISKESHMSFVNVLKPNNTLDIGIEIDSAGEEKILRKLKGLIIDTILDLPHKIISTIGEFKLADISEWAFTPFHDIAVTRSFMRNALDIYNDITKETATNERSSFDIILLRERENKLAHITKNSPILVGEKALLPNEHTIKSIIDHLISDMTETHYRTHHGRSQLK</sequence>
<feature type="region of interest" description="Disordered" evidence="1">
    <location>
        <begin position="510"/>
        <end position="531"/>
    </location>
</feature>
<protein>
    <submittedName>
        <fullName evidence="2">Putative coiled coil protein</fullName>
    </submittedName>
</protein>
<gene>
    <name evidence="2" type="ORF">Ark11_1025</name>
</gene>